<evidence type="ECO:0000259" key="2">
    <source>
        <dbReference type="Pfam" id="PF26632"/>
    </source>
</evidence>
<accession>A0A0D2MQ35</accession>
<organism evidence="3 4">
    <name type="scientific">Hypholoma sublateritium (strain FD-334 SS-4)</name>
    <dbReference type="NCBI Taxonomy" id="945553"/>
    <lineage>
        <taxon>Eukaryota</taxon>
        <taxon>Fungi</taxon>
        <taxon>Dikarya</taxon>
        <taxon>Basidiomycota</taxon>
        <taxon>Agaricomycotina</taxon>
        <taxon>Agaricomycetes</taxon>
        <taxon>Agaricomycetidae</taxon>
        <taxon>Agaricales</taxon>
        <taxon>Agaricineae</taxon>
        <taxon>Strophariaceae</taxon>
        <taxon>Hypholoma</taxon>
    </lineage>
</organism>
<dbReference type="OrthoDB" id="341421at2759"/>
<dbReference type="AlphaFoldDB" id="A0A0D2MQ35"/>
<feature type="domain" description="DUF8205" evidence="2">
    <location>
        <begin position="6"/>
        <end position="201"/>
    </location>
</feature>
<feature type="compositionally biased region" description="Basic and acidic residues" evidence="1">
    <location>
        <begin position="254"/>
        <end position="263"/>
    </location>
</feature>
<sequence length="283" mass="32791">MATAKLKLVNMLGSNSYIMQLVMMAFIRKFNLHKKMILDRPLIVRCDLAVDPVELPLILRIMSGELWPFQFPKGVQGMVQIKGMDKLDSDSAVDTRRMKIWEEARARPARPAPGWGPHNATGLIDFHMEGTDQVVIMPINIHDAAIRCARLEIFGSMENATGEEFVDIPTTPYYCLCAINVHIRDDINNQTRLRSHMSKDELCKYWKKSDLHRHHLEMLPMTFTEIAWSNRPPYVHSLSRPWHIIPNLKRRSKAKEDTLEDRNRRQKIADGQYGQLESQSLQY</sequence>
<dbReference type="Proteomes" id="UP000054270">
    <property type="component" value="Unassembled WGS sequence"/>
</dbReference>
<proteinExistence type="predicted"/>
<dbReference type="InterPro" id="IPR058518">
    <property type="entry name" value="DUF8205"/>
</dbReference>
<keyword evidence="4" id="KW-1185">Reference proteome</keyword>
<reference evidence="4" key="1">
    <citation type="submission" date="2014-04" db="EMBL/GenBank/DDBJ databases">
        <title>Evolutionary Origins and Diversification of the Mycorrhizal Mutualists.</title>
        <authorList>
            <consortium name="DOE Joint Genome Institute"/>
            <consortium name="Mycorrhizal Genomics Consortium"/>
            <person name="Kohler A."/>
            <person name="Kuo A."/>
            <person name="Nagy L.G."/>
            <person name="Floudas D."/>
            <person name="Copeland A."/>
            <person name="Barry K.W."/>
            <person name="Cichocki N."/>
            <person name="Veneault-Fourrey C."/>
            <person name="LaButti K."/>
            <person name="Lindquist E.A."/>
            <person name="Lipzen A."/>
            <person name="Lundell T."/>
            <person name="Morin E."/>
            <person name="Murat C."/>
            <person name="Riley R."/>
            <person name="Ohm R."/>
            <person name="Sun H."/>
            <person name="Tunlid A."/>
            <person name="Henrissat B."/>
            <person name="Grigoriev I.V."/>
            <person name="Hibbett D.S."/>
            <person name="Martin F."/>
        </authorList>
    </citation>
    <scope>NUCLEOTIDE SEQUENCE [LARGE SCALE GENOMIC DNA]</scope>
    <source>
        <strain evidence="4">FD-334 SS-4</strain>
    </source>
</reference>
<gene>
    <name evidence="3" type="ORF">HYPSUDRAFT_348804</name>
</gene>
<protein>
    <recommendedName>
        <fullName evidence="2">DUF8205 domain-containing protein</fullName>
    </recommendedName>
</protein>
<dbReference type="EMBL" id="KN817529">
    <property type="protein sequence ID" value="KJA26078.1"/>
    <property type="molecule type" value="Genomic_DNA"/>
</dbReference>
<evidence type="ECO:0000256" key="1">
    <source>
        <dbReference type="SAM" id="MobiDB-lite"/>
    </source>
</evidence>
<evidence type="ECO:0000313" key="4">
    <source>
        <dbReference type="Proteomes" id="UP000054270"/>
    </source>
</evidence>
<feature type="region of interest" description="Disordered" evidence="1">
    <location>
        <begin position="253"/>
        <end position="283"/>
    </location>
</feature>
<name>A0A0D2MQ35_HYPSF</name>
<dbReference type="Pfam" id="PF26632">
    <property type="entry name" value="DUF8205"/>
    <property type="match status" value="1"/>
</dbReference>
<evidence type="ECO:0000313" key="3">
    <source>
        <dbReference type="EMBL" id="KJA26078.1"/>
    </source>
</evidence>